<proteinExistence type="predicted"/>
<feature type="signal peptide" evidence="1">
    <location>
        <begin position="1"/>
        <end position="26"/>
    </location>
</feature>
<dbReference type="EMBL" id="NPBV01000021">
    <property type="protein sequence ID" value="PAD20663.1"/>
    <property type="molecule type" value="Genomic_DNA"/>
</dbReference>
<keyword evidence="1" id="KW-0732">Signal</keyword>
<comment type="caution">
    <text evidence="2">The sequence shown here is derived from an EMBL/GenBank/DDBJ whole genome shotgun (WGS) entry which is preliminary data.</text>
</comment>
<evidence type="ECO:0000313" key="2">
    <source>
        <dbReference type="EMBL" id="PAD20663.1"/>
    </source>
</evidence>
<dbReference type="RefSeq" id="WP_095261214.1">
    <property type="nucleotide sequence ID" value="NZ_NPBV01000021.1"/>
</dbReference>
<gene>
    <name evidence="2" type="ORF">CHH64_12185</name>
</gene>
<organism evidence="2 3">
    <name type="scientific">Terribacillus saccharophilus</name>
    <dbReference type="NCBI Taxonomy" id="361277"/>
    <lineage>
        <taxon>Bacteria</taxon>
        <taxon>Bacillati</taxon>
        <taxon>Bacillota</taxon>
        <taxon>Bacilli</taxon>
        <taxon>Bacillales</taxon>
        <taxon>Bacillaceae</taxon>
        <taxon>Terribacillus</taxon>
    </lineage>
</organism>
<accession>A0A268A973</accession>
<evidence type="ECO:0000313" key="3">
    <source>
        <dbReference type="Proteomes" id="UP000216013"/>
    </source>
</evidence>
<evidence type="ECO:0000256" key="1">
    <source>
        <dbReference type="SAM" id="SignalP"/>
    </source>
</evidence>
<dbReference type="AlphaFoldDB" id="A0A268A973"/>
<dbReference type="Proteomes" id="UP000216013">
    <property type="component" value="Unassembled WGS sequence"/>
</dbReference>
<name>A0A268A973_9BACI</name>
<protein>
    <submittedName>
        <fullName evidence="2">Uncharacterized protein</fullName>
    </submittedName>
</protein>
<feature type="chain" id="PRO_5012289347" evidence="1">
    <location>
        <begin position="27"/>
        <end position="109"/>
    </location>
</feature>
<sequence>MKKKFLVGALVTGLVITGGLSTSALASSEEASQKQAVVVDSDNGTYEPQAVPAAAVAAGRAATMAWKAIPAADKMMVKEGLKSMIGLGGVQQSEDSSVDKKELEYLFDN</sequence>
<reference evidence="2 3" key="1">
    <citation type="submission" date="2017-07" db="EMBL/GenBank/DDBJ databases">
        <title>Isolation and whole genome analysis of endospore-forming bacteria from heroin.</title>
        <authorList>
            <person name="Kalinowski J."/>
            <person name="Ahrens B."/>
            <person name="Al-Dilaimi A."/>
            <person name="Winkler A."/>
            <person name="Wibberg D."/>
            <person name="Schleenbecker U."/>
            <person name="Ruckert C."/>
            <person name="Wolfel R."/>
            <person name="Grass G."/>
        </authorList>
    </citation>
    <scope>NUCLEOTIDE SEQUENCE [LARGE SCALE GENOMIC DNA]</scope>
    <source>
        <strain evidence="2 3">7528</strain>
    </source>
</reference>